<comment type="caution">
    <text evidence="3">The sequence shown here is derived from an EMBL/GenBank/DDBJ whole genome shotgun (WGS) entry which is preliminary data.</text>
</comment>
<dbReference type="AlphaFoldDB" id="A0A919GBC8"/>
<feature type="signal peptide" evidence="2">
    <location>
        <begin position="1"/>
        <end position="26"/>
    </location>
</feature>
<evidence type="ECO:0000256" key="2">
    <source>
        <dbReference type="SAM" id="SignalP"/>
    </source>
</evidence>
<keyword evidence="4" id="KW-1185">Reference proteome</keyword>
<name>A0A919GBC8_9ACTN</name>
<keyword evidence="2" id="KW-0732">Signal</keyword>
<evidence type="ECO:0000313" key="4">
    <source>
        <dbReference type="Proteomes" id="UP000603227"/>
    </source>
</evidence>
<sequence>MRSARMIFAAAAATAVLAITAPGAYAGDEWKHEDNGYGKEHDKKEHHSKEHDKKDKHDGHPRGGVHAGGGALTTVPNEEEWNSGHHTKEDTYKEREHGKDSYESDHHGKHEGGGYKENDSYSDHGKESYKGDHEKGSWKDDHYKHDKEYWKDEHGKPRGGVHTGGGALASPAVTAGGLAVLAVAGTGMYALRRRKTAGNVA</sequence>
<dbReference type="EMBL" id="BNAT01000001">
    <property type="protein sequence ID" value="GHH81473.1"/>
    <property type="molecule type" value="Genomic_DNA"/>
</dbReference>
<proteinExistence type="predicted"/>
<evidence type="ECO:0000313" key="3">
    <source>
        <dbReference type="EMBL" id="GHH81473.1"/>
    </source>
</evidence>
<protein>
    <submittedName>
        <fullName evidence="3">Uncharacterized protein</fullName>
    </submittedName>
</protein>
<evidence type="ECO:0000256" key="1">
    <source>
        <dbReference type="SAM" id="MobiDB-lite"/>
    </source>
</evidence>
<reference evidence="3" key="2">
    <citation type="submission" date="2020-09" db="EMBL/GenBank/DDBJ databases">
        <authorList>
            <person name="Sun Q."/>
            <person name="Zhou Y."/>
        </authorList>
    </citation>
    <scope>NUCLEOTIDE SEQUENCE</scope>
    <source>
        <strain evidence="3">CGMCC 4.7403</strain>
    </source>
</reference>
<organism evidence="3 4">
    <name type="scientific">Streptomyces capitiformicae</name>
    <dbReference type="NCBI Taxonomy" id="2014920"/>
    <lineage>
        <taxon>Bacteria</taxon>
        <taxon>Bacillati</taxon>
        <taxon>Actinomycetota</taxon>
        <taxon>Actinomycetes</taxon>
        <taxon>Kitasatosporales</taxon>
        <taxon>Streptomycetaceae</taxon>
        <taxon>Streptomyces</taxon>
    </lineage>
</organism>
<feature type="compositionally biased region" description="Basic and acidic residues" evidence="1">
    <location>
        <begin position="82"/>
        <end position="156"/>
    </location>
</feature>
<accession>A0A919GBC8</accession>
<dbReference type="Proteomes" id="UP000603227">
    <property type="component" value="Unassembled WGS sequence"/>
</dbReference>
<feature type="chain" id="PRO_5036700410" evidence="2">
    <location>
        <begin position="27"/>
        <end position="201"/>
    </location>
</feature>
<feature type="compositionally biased region" description="Basic and acidic residues" evidence="1">
    <location>
        <begin position="28"/>
        <end position="61"/>
    </location>
</feature>
<feature type="region of interest" description="Disordered" evidence="1">
    <location>
        <begin position="27"/>
        <end position="171"/>
    </location>
</feature>
<dbReference type="RefSeq" id="WP_189780544.1">
    <property type="nucleotide sequence ID" value="NZ_BNAT01000001.1"/>
</dbReference>
<gene>
    <name evidence="3" type="ORF">GCM10017771_03490</name>
</gene>
<reference evidence="3" key="1">
    <citation type="journal article" date="2014" name="Int. J. Syst. Evol. Microbiol.">
        <title>Complete genome sequence of Corynebacterium casei LMG S-19264T (=DSM 44701T), isolated from a smear-ripened cheese.</title>
        <authorList>
            <consortium name="US DOE Joint Genome Institute (JGI-PGF)"/>
            <person name="Walter F."/>
            <person name="Albersmeier A."/>
            <person name="Kalinowski J."/>
            <person name="Ruckert C."/>
        </authorList>
    </citation>
    <scope>NUCLEOTIDE SEQUENCE</scope>
    <source>
        <strain evidence="3">CGMCC 4.7403</strain>
    </source>
</reference>